<comment type="caution">
    <text evidence="2">The sequence shown here is derived from an EMBL/GenBank/DDBJ whole genome shotgun (WGS) entry which is preliminary data.</text>
</comment>
<dbReference type="Proteomes" id="UP000822688">
    <property type="component" value="Chromosome 11"/>
</dbReference>
<keyword evidence="1" id="KW-0732">Signal</keyword>
<reference evidence="2 3" key="1">
    <citation type="submission" date="2020-06" db="EMBL/GenBank/DDBJ databases">
        <title>WGS assembly of Ceratodon purpureus strain R40.</title>
        <authorList>
            <person name="Carey S.B."/>
            <person name="Jenkins J."/>
            <person name="Shu S."/>
            <person name="Lovell J.T."/>
            <person name="Sreedasyam A."/>
            <person name="Maumus F."/>
            <person name="Tiley G.P."/>
            <person name="Fernandez-Pozo N."/>
            <person name="Barry K."/>
            <person name="Chen C."/>
            <person name="Wang M."/>
            <person name="Lipzen A."/>
            <person name="Daum C."/>
            <person name="Saski C.A."/>
            <person name="Payton A.C."/>
            <person name="Mcbreen J.C."/>
            <person name="Conrad R.E."/>
            <person name="Kollar L.M."/>
            <person name="Olsson S."/>
            <person name="Huttunen S."/>
            <person name="Landis J.B."/>
            <person name="Wickett N.J."/>
            <person name="Johnson M.G."/>
            <person name="Rensing S.A."/>
            <person name="Grimwood J."/>
            <person name="Schmutz J."/>
            <person name="Mcdaniel S.F."/>
        </authorList>
    </citation>
    <scope>NUCLEOTIDE SEQUENCE [LARGE SCALE GENOMIC DNA]</scope>
    <source>
        <strain evidence="2 3">R40</strain>
    </source>
</reference>
<evidence type="ECO:0000256" key="1">
    <source>
        <dbReference type="SAM" id="SignalP"/>
    </source>
</evidence>
<dbReference type="EMBL" id="CM026432">
    <property type="protein sequence ID" value="KAG0556924.1"/>
    <property type="molecule type" value="Genomic_DNA"/>
</dbReference>
<name>A0A8T0GF32_CERPU</name>
<feature type="signal peptide" evidence="1">
    <location>
        <begin position="1"/>
        <end position="20"/>
    </location>
</feature>
<protein>
    <recommendedName>
        <fullName evidence="4">Secreted protein</fullName>
    </recommendedName>
</protein>
<gene>
    <name evidence="2" type="ORF">KC19_11G089500</name>
</gene>
<keyword evidence="3" id="KW-1185">Reference proteome</keyword>
<organism evidence="2 3">
    <name type="scientific">Ceratodon purpureus</name>
    <name type="common">Fire moss</name>
    <name type="synonym">Dicranum purpureum</name>
    <dbReference type="NCBI Taxonomy" id="3225"/>
    <lineage>
        <taxon>Eukaryota</taxon>
        <taxon>Viridiplantae</taxon>
        <taxon>Streptophyta</taxon>
        <taxon>Embryophyta</taxon>
        <taxon>Bryophyta</taxon>
        <taxon>Bryophytina</taxon>
        <taxon>Bryopsida</taxon>
        <taxon>Dicranidae</taxon>
        <taxon>Pseudoditrichales</taxon>
        <taxon>Ditrichaceae</taxon>
        <taxon>Ceratodon</taxon>
    </lineage>
</organism>
<accession>A0A8T0GF32</accession>
<evidence type="ECO:0000313" key="2">
    <source>
        <dbReference type="EMBL" id="KAG0556924.1"/>
    </source>
</evidence>
<proteinExistence type="predicted"/>
<dbReference type="AlphaFoldDB" id="A0A8T0GF32"/>
<sequence>MLKCMFATGWMMKLCGRVTSCVYCRGVGRISFQISCDQTPRNIYLQLGPRYSMWRNSSAVGF</sequence>
<evidence type="ECO:0008006" key="4">
    <source>
        <dbReference type="Google" id="ProtNLM"/>
    </source>
</evidence>
<evidence type="ECO:0000313" key="3">
    <source>
        <dbReference type="Proteomes" id="UP000822688"/>
    </source>
</evidence>
<feature type="chain" id="PRO_5035862021" description="Secreted protein" evidence="1">
    <location>
        <begin position="21"/>
        <end position="62"/>
    </location>
</feature>